<proteinExistence type="inferred from homology"/>
<keyword evidence="6" id="KW-0145">Chemotaxis</keyword>
<evidence type="ECO:0000256" key="5">
    <source>
        <dbReference type="ARBA" id="ARBA00022475"/>
    </source>
</evidence>
<dbReference type="InterPro" id="IPR052570">
    <property type="entry name" value="FliJ"/>
</dbReference>
<accession>A0A378IBP7</accession>
<dbReference type="OrthoDB" id="5650324at2"/>
<dbReference type="GO" id="GO:0044781">
    <property type="term" value="P:bacterial-type flagellum organization"/>
    <property type="evidence" value="ECO:0007669"/>
    <property type="project" value="UniProtKB-KW"/>
</dbReference>
<evidence type="ECO:0000256" key="10">
    <source>
        <dbReference type="ARBA" id="ARBA00023225"/>
    </source>
</evidence>
<sequence>MSQAQIDQLLQILKIREQAVLDTLKNWQLAQDQFHAGKAKHDQLLIYRQDYVEQLQHLGSAGCELGRMRNRIDFITQLDQALGQMSQHLASLAKQRSHLEKMYLQSKAEQDVVLALLKKLYNEQKIAEEKLNQKESDEYALKQWYSRGSITNSKKPGD</sequence>
<dbReference type="PANTHER" id="PTHR38786">
    <property type="entry name" value="FLAGELLAR FLIJ PROTEIN"/>
    <property type="match status" value="1"/>
</dbReference>
<keyword evidence="12" id="KW-0969">Cilium</keyword>
<dbReference type="Gene3D" id="1.10.287.1700">
    <property type="match status" value="1"/>
</dbReference>
<name>A0A378IBP7_9GAMM</name>
<evidence type="ECO:0000313" key="12">
    <source>
        <dbReference type="EMBL" id="STX32336.1"/>
    </source>
</evidence>
<dbReference type="Pfam" id="PF02050">
    <property type="entry name" value="FliJ"/>
    <property type="match status" value="1"/>
</dbReference>
<evidence type="ECO:0000313" key="14">
    <source>
        <dbReference type="Proteomes" id="UP000255066"/>
    </source>
</evidence>
<keyword evidence="7" id="KW-1005">Bacterial flagellum biogenesis</keyword>
<dbReference type="GO" id="GO:0006935">
    <property type="term" value="P:chemotaxis"/>
    <property type="evidence" value="ECO:0007669"/>
    <property type="project" value="UniProtKB-KW"/>
</dbReference>
<keyword evidence="12" id="KW-0966">Cell projection</keyword>
<keyword evidence="9" id="KW-0472">Membrane</keyword>
<keyword evidence="12" id="KW-0282">Flagellum</keyword>
<dbReference type="InterPro" id="IPR012823">
    <property type="entry name" value="Flagell_FliJ"/>
</dbReference>
<evidence type="ECO:0000256" key="2">
    <source>
        <dbReference type="ARBA" id="ARBA00010004"/>
    </source>
</evidence>
<reference evidence="12 14" key="2">
    <citation type="submission" date="2018-06" db="EMBL/GenBank/DDBJ databases">
        <authorList>
            <consortium name="Pathogen Informatics"/>
            <person name="Doyle S."/>
        </authorList>
    </citation>
    <scope>NUCLEOTIDE SEQUENCE [LARGE SCALE GENOMIC DNA]</scope>
    <source>
        <strain evidence="12 14">NCTC12437</strain>
    </source>
</reference>
<gene>
    <name evidence="12" type="primary">fliJ</name>
    <name evidence="11" type="ORF">Lbir_1139</name>
    <name evidence="12" type="ORF">NCTC12437_02121</name>
</gene>
<dbReference type="AlphaFoldDB" id="A0A378IBP7"/>
<keyword evidence="5" id="KW-1003">Cell membrane</keyword>
<keyword evidence="10" id="KW-1006">Bacterial flagellum protein export</keyword>
<evidence type="ECO:0000256" key="1">
    <source>
        <dbReference type="ARBA" id="ARBA00004413"/>
    </source>
</evidence>
<evidence type="ECO:0000256" key="4">
    <source>
        <dbReference type="ARBA" id="ARBA00022448"/>
    </source>
</evidence>
<dbReference type="GO" id="GO:0009288">
    <property type="term" value="C:bacterial-type flagellum"/>
    <property type="evidence" value="ECO:0007669"/>
    <property type="project" value="InterPro"/>
</dbReference>
<dbReference type="RefSeq" id="WP_058523228.1">
    <property type="nucleotide sequence ID" value="NZ_CAAAHV010000041.1"/>
</dbReference>
<dbReference type="PANTHER" id="PTHR38786:SF1">
    <property type="entry name" value="FLAGELLAR FLIJ PROTEIN"/>
    <property type="match status" value="1"/>
</dbReference>
<protein>
    <recommendedName>
        <fullName evidence="3">Flagellar FliJ protein</fullName>
    </recommendedName>
</protein>
<dbReference type="InterPro" id="IPR053716">
    <property type="entry name" value="Flag_assembly_chemotaxis_eff"/>
</dbReference>
<dbReference type="EMBL" id="UGNW01000001">
    <property type="protein sequence ID" value="STX32336.1"/>
    <property type="molecule type" value="Genomic_DNA"/>
</dbReference>
<reference evidence="11 13" key="1">
    <citation type="submission" date="2015-11" db="EMBL/GenBank/DDBJ databases">
        <title>Genomic analysis of 38 Legionella species identifies large and diverse effector repertoires.</title>
        <authorList>
            <person name="Burstein D."/>
            <person name="Amaro F."/>
            <person name="Zusman T."/>
            <person name="Lifshitz Z."/>
            <person name="Cohen O."/>
            <person name="Gilbert J.A."/>
            <person name="Pupko T."/>
            <person name="Shuman H.A."/>
            <person name="Segal G."/>
        </authorList>
    </citation>
    <scope>NUCLEOTIDE SEQUENCE [LARGE SCALE GENOMIC DNA]</scope>
    <source>
        <strain evidence="11 13">CDC#1407-AL-14</strain>
    </source>
</reference>
<evidence type="ECO:0000256" key="6">
    <source>
        <dbReference type="ARBA" id="ARBA00022500"/>
    </source>
</evidence>
<evidence type="ECO:0000256" key="9">
    <source>
        <dbReference type="ARBA" id="ARBA00023136"/>
    </source>
</evidence>
<keyword evidence="8" id="KW-0653">Protein transport</keyword>
<evidence type="ECO:0000256" key="3">
    <source>
        <dbReference type="ARBA" id="ARBA00020392"/>
    </source>
</evidence>
<dbReference type="GO" id="GO:0071973">
    <property type="term" value="P:bacterial-type flagellum-dependent cell motility"/>
    <property type="evidence" value="ECO:0007669"/>
    <property type="project" value="InterPro"/>
</dbReference>
<organism evidence="12 14">
    <name type="scientific">Legionella birminghamensis</name>
    <dbReference type="NCBI Taxonomy" id="28083"/>
    <lineage>
        <taxon>Bacteria</taxon>
        <taxon>Pseudomonadati</taxon>
        <taxon>Pseudomonadota</taxon>
        <taxon>Gammaproteobacteria</taxon>
        <taxon>Legionellales</taxon>
        <taxon>Legionellaceae</taxon>
        <taxon>Legionella</taxon>
    </lineage>
</organism>
<evidence type="ECO:0000256" key="7">
    <source>
        <dbReference type="ARBA" id="ARBA00022795"/>
    </source>
</evidence>
<evidence type="ECO:0000256" key="8">
    <source>
        <dbReference type="ARBA" id="ARBA00022927"/>
    </source>
</evidence>
<evidence type="ECO:0000313" key="13">
    <source>
        <dbReference type="Proteomes" id="UP000054735"/>
    </source>
</evidence>
<keyword evidence="4" id="KW-0813">Transport</keyword>
<comment type="similarity">
    <text evidence="2">Belongs to the FliJ family.</text>
</comment>
<dbReference type="GO" id="GO:0015031">
    <property type="term" value="P:protein transport"/>
    <property type="evidence" value="ECO:0007669"/>
    <property type="project" value="UniProtKB-KW"/>
</dbReference>
<evidence type="ECO:0000313" key="11">
    <source>
        <dbReference type="EMBL" id="KTC73087.1"/>
    </source>
</evidence>
<dbReference type="EMBL" id="LNXT01000014">
    <property type="protein sequence ID" value="KTC73087.1"/>
    <property type="molecule type" value="Genomic_DNA"/>
</dbReference>
<keyword evidence="13" id="KW-1185">Reference proteome</keyword>
<dbReference type="Proteomes" id="UP000255066">
    <property type="component" value="Unassembled WGS sequence"/>
</dbReference>
<dbReference type="STRING" id="28083.Lbir_1139"/>
<comment type="subcellular location">
    <subcellularLocation>
        <location evidence="1">Cell membrane</location>
        <topology evidence="1">Peripheral membrane protein</topology>
        <orientation evidence="1">Cytoplasmic side</orientation>
    </subcellularLocation>
</comment>
<dbReference type="Proteomes" id="UP000054735">
    <property type="component" value="Unassembled WGS sequence"/>
</dbReference>
<dbReference type="GO" id="GO:0005886">
    <property type="term" value="C:plasma membrane"/>
    <property type="evidence" value="ECO:0007669"/>
    <property type="project" value="UniProtKB-SubCell"/>
</dbReference>